<name>A0A6A5KL42_9PLEO</name>
<proteinExistence type="predicted"/>
<feature type="non-terminal residue" evidence="2">
    <location>
        <position position="1"/>
    </location>
</feature>
<feature type="region of interest" description="Disordered" evidence="1">
    <location>
        <begin position="71"/>
        <end position="101"/>
    </location>
</feature>
<keyword evidence="3" id="KW-1185">Reference proteome</keyword>
<gene>
    <name evidence="2" type="ORF">BDW02DRAFT_460965</name>
</gene>
<dbReference type="EMBL" id="ML975275">
    <property type="protein sequence ID" value="KAF1836331.1"/>
    <property type="molecule type" value="Genomic_DNA"/>
</dbReference>
<organism evidence="2 3">
    <name type="scientific">Decorospora gaudefroyi</name>
    <dbReference type="NCBI Taxonomy" id="184978"/>
    <lineage>
        <taxon>Eukaryota</taxon>
        <taxon>Fungi</taxon>
        <taxon>Dikarya</taxon>
        <taxon>Ascomycota</taxon>
        <taxon>Pezizomycotina</taxon>
        <taxon>Dothideomycetes</taxon>
        <taxon>Pleosporomycetidae</taxon>
        <taxon>Pleosporales</taxon>
        <taxon>Pleosporineae</taxon>
        <taxon>Pleosporaceae</taxon>
        <taxon>Decorospora</taxon>
    </lineage>
</organism>
<sequence>IDQTRSCYGDRHTTTDNGLLATHSQHLRQAGVISKTMETELSKRCNIYKPGDSPTRPTRKYTPEYLALHPNYTGANADEMPTLTTATRHQKERDTAQEHLL</sequence>
<dbReference type="OrthoDB" id="3789154at2759"/>
<dbReference type="Proteomes" id="UP000800040">
    <property type="component" value="Unassembled WGS sequence"/>
</dbReference>
<accession>A0A6A5KL42</accession>
<protein>
    <submittedName>
        <fullName evidence="2">Uncharacterized protein</fullName>
    </submittedName>
</protein>
<evidence type="ECO:0000313" key="2">
    <source>
        <dbReference type="EMBL" id="KAF1836331.1"/>
    </source>
</evidence>
<reference evidence="2" key="1">
    <citation type="submission" date="2020-01" db="EMBL/GenBank/DDBJ databases">
        <authorList>
            <consortium name="DOE Joint Genome Institute"/>
            <person name="Haridas S."/>
            <person name="Albert R."/>
            <person name="Binder M."/>
            <person name="Bloem J."/>
            <person name="Labutti K."/>
            <person name="Salamov A."/>
            <person name="Andreopoulos B."/>
            <person name="Baker S.E."/>
            <person name="Barry K."/>
            <person name="Bills G."/>
            <person name="Bluhm B.H."/>
            <person name="Cannon C."/>
            <person name="Castanera R."/>
            <person name="Culley D.E."/>
            <person name="Daum C."/>
            <person name="Ezra D."/>
            <person name="Gonzalez J.B."/>
            <person name="Henrissat B."/>
            <person name="Kuo A."/>
            <person name="Liang C."/>
            <person name="Lipzen A."/>
            <person name="Lutzoni F."/>
            <person name="Magnuson J."/>
            <person name="Mondo S."/>
            <person name="Nolan M."/>
            <person name="Ohm R."/>
            <person name="Pangilinan J."/>
            <person name="Park H.-J."/>
            <person name="Ramirez L."/>
            <person name="Alfaro M."/>
            <person name="Sun H."/>
            <person name="Tritt A."/>
            <person name="Yoshinaga Y."/>
            <person name="Zwiers L.-H."/>
            <person name="Turgeon B.G."/>
            <person name="Goodwin S.B."/>
            <person name="Spatafora J.W."/>
            <person name="Crous P.W."/>
            <person name="Grigoriev I.V."/>
        </authorList>
    </citation>
    <scope>NUCLEOTIDE SEQUENCE</scope>
    <source>
        <strain evidence="2">P77</strain>
    </source>
</reference>
<feature type="non-terminal residue" evidence="2">
    <location>
        <position position="101"/>
    </location>
</feature>
<evidence type="ECO:0000313" key="3">
    <source>
        <dbReference type="Proteomes" id="UP000800040"/>
    </source>
</evidence>
<feature type="compositionally biased region" description="Basic and acidic residues" evidence="1">
    <location>
        <begin position="89"/>
        <end position="101"/>
    </location>
</feature>
<dbReference type="AlphaFoldDB" id="A0A6A5KL42"/>
<evidence type="ECO:0000256" key="1">
    <source>
        <dbReference type="SAM" id="MobiDB-lite"/>
    </source>
</evidence>